<gene>
    <name evidence="4" type="primary">LOC117147954</name>
</gene>
<feature type="chain" id="PRO_5028095119" evidence="2">
    <location>
        <begin position="24"/>
        <end position="201"/>
    </location>
</feature>
<dbReference type="PROSITE" id="PS51257">
    <property type="entry name" value="PROKAR_LIPOPROTEIN"/>
    <property type="match status" value="1"/>
</dbReference>
<accession>A0A6P8KPJ1</accession>
<dbReference type="GeneID" id="117147954"/>
<feature type="region of interest" description="Disordered" evidence="1">
    <location>
        <begin position="151"/>
        <end position="201"/>
    </location>
</feature>
<sequence length="201" mass="23837">MLRFGPQLMLLAMACFALQMAHGWLLKLPKLEAKLEAKEAMDEAMLDWFEGKKQKELLKKLDFLNLFTEKEEAKLEKKENEWEKFKQWWDEKKEKELAFFEAKKEKELAFFEGKLSKKSGKKSKSKKTTVKPCYGYQDQERDTAKYYSAEATEAEYEESEEVTERPSRKTYERKSYDGPTYSLPTIYDVRDDSSEGTRYFT</sequence>
<organism evidence="3 4">
    <name type="scientific">Drosophila mauritiana</name>
    <name type="common">Fruit fly</name>
    <dbReference type="NCBI Taxonomy" id="7226"/>
    <lineage>
        <taxon>Eukaryota</taxon>
        <taxon>Metazoa</taxon>
        <taxon>Ecdysozoa</taxon>
        <taxon>Arthropoda</taxon>
        <taxon>Hexapoda</taxon>
        <taxon>Insecta</taxon>
        <taxon>Pterygota</taxon>
        <taxon>Neoptera</taxon>
        <taxon>Endopterygota</taxon>
        <taxon>Diptera</taxon>
        <taxon>Brachycera</taxon>
        <taxon>Muscomorpha</taxon>
        <taxon>Ephydroidea</taxon>
        <taxon>Drosophilidae</taxon>
        <taxon>Drosophila</taxon>
        <taxon>Sophophora</taxon>
    </lineage>
</organism>
<feature type="compositionally biased region" description="Basic and acidic residues" evidence="1">
    <location>
        <begin position="162"/>
        <end position="176"/>
    </location>
</feature>
<keyword evidence="2" id="KW-0732">Signal</keyword>
<protein>
    <submittedName>
        <fullName evidence="4">Uncharacterized protein LOC117147954</fullName>
    </submittedName>
</protein>
<name>A0A6P8KPJ1_DROMA</name>
<evidence type="ECO:0000313" key="4">
    <source>
        <dbReference type="RefSeq" id="XP_033170988.1"/>
    </source>
</evidence>
<feature type="signal peptide" evidence="2">
    <location>
        <begin position="1"/>
        <end position="23"/>
    </location>
</feature>
<keyword evidence="3" id="KW-1185">Reference proteome</keyword>
<reference evidence="4" key="1">
    <citation type="submission" date="2025-08" db="UniProtKB">
        <authorList>
            <consortium name="RefSeq"/>
        </authorList>
    </citation>
    <scope>IDENTIFICATION</scope>
    <source>
        <strain evidence="4">Mau12</strain>
        <tissue evidence="4">Whole Body</tissue>
    </source>
</reference>
<evidence type="ECO:0000256" key="1">
    <source>
        <dbReference type="SAM" id="MobiDB-lite"/>
    </source>
</evidence>
<feature type="compositionally biased region" description="Acidic residues" evidence="1">
    <location>
        <begin position="152"/>
        <end position="161"/>
    </location>
</feature>
<dbReference type="RefSeq" id="XP_033170988.1">
    <property type="nucleotide sequence ID" value="XM_033315097.1"/>
</dbReference>
<evidence type="ECO:0000313" key="3">
    <source>
        <dbReference type="Proteomes" id="UP000515162"/>
    </source>
</evidence>
<dbReference type="Proteomes" id="UP000515162">
    <property type="component" value="Chromosome X"/>
</dbReference>
<proteinExistence type="predicted"/>
<dbReference type="AlphaFoldDB" id="A0A6P8KPJ1"/>
<evidence type="ECO:0000256" key="2">
    <source>
        <dbReference type="SAM" id="SignalP"/>
    </source>
</evidence>